<dbReference type="PATRIC" id="fig|36816.3.peg.2873"/>
<feature type="compositionally biased region" description="Basic and acidic residues" evidence="1">
    <location>
        <begin position="10"/>
        <end position="23"/>
    </location>
</feature>
<organism evidence="2 3">
    <name type="scientific">Streptomyces caelestis</name>
    <dbReference type="NCBI Taxonomy" id="36816"/>
    <lineage>
        <taxon>Bacteria</taxon>
        <taxon>Bacillati</taxon>
        <taxon>Actinomycetota</taxon>
        <taxon>Actinomycetes</taxon>
        <taxon>Kitasatosporales</taxon>
        <taxon>Streptomycetaceae</taxon>
        <taxon>Streptomyces</taxon>
    </lineage>
</organism>
<accession>A0A0M8QSV3</accession>
<reference evidence="2 3" key="1">
    <citation type="submission" date="2015-07" db="EMBL/GenBank/DDBJ databases">
        <authorList>
            <person name="Noorani M."/>
        </authorList>
    </citation>
    <scope>NUCLEOTIDE SEQUENCE [LARGE SCALE GENOMIC DNA]</scope>
    <source>
        <strain evidence="2 3">NRRL B-24567</strain>
    </source>
</reference>
<keyword evidence="3" id="KW-1185">Reference proteome</keyword>
<name>A0A0M8QSV3_9ACTN</name>
<dbReference type="Proteomes" id="UP000037773">
    <property type="component" value="Unassembled WGS sequence"/>
</dbReference>
<evidence type="ECO:0000313" key="2">
    <source>
        <dbReference type="EMBL" id="KOT39769.1"/>
    </source>
</evidence>
<dbReference type="EMBL" id="LGCN01000132">
    <property type="protein sequence ID" value="KOT39769.1"/>
    <property type="molecule type" value="Genomic_DNA"/>
</dbReference>
<feature type="region of interest" description="Disordered" evidence="1">
    <location>
        <begin position="1"/>
        <end position="43"/>
    </location>
</feature>
<evidence type="ECO:0000256" key="1">
    <source>
        <dbReference type="SAM" id="MobiDB-lite"/>
    </source>
</evidence>
<dbReference type="OrthoDB" id="9958700at2"/>
<proteinExistence type="predicted"/>
<protein>
    <submittedName>
        <fullName evidence="2">Uncharacterized protein</fullName>
    </submittedName>
</protein>
<gene>
    <name evidence="2" type="ORF">ADK41_13295</name>
</gene>
<sequence length="83" mass="8657">MSEATVRAFSGERRASAEVKDPADQDTLGGEAPAAPGSVRRVSPCDEVVRQPVDEGVATCGDARRELLDAVTKSLDSKGVDAE</sequence>
<evidence type="ECO:0000313" key="3">
    <source>
        <dbReference type="Proteomes" id="UP000037773"/>
    </source>
</evidence>
<dbReference type="AlphaFoldDB" id="A0A0M8QSV3"/>
<comment type="caution">
    <text evidence="2">The sequence shown here is derived from an EMBL/GenBank/DDBJ whole genome shotgun (WGS) entry which is preliminary data.</text>
</comment>
<dbReference type="RefSeq" id="WP_030818813.1">
    <property type="nucleotide sequence ID" value="NZ_JBFBKA010000027.1"/>
</dbReference>